<comment type="caution">
    <text evidence="2">The sequence shown here is derived from an EMBL/GenBank/DDBJ whole genome shotgun (WGS) entry which is preliminary data.</text>
</comment>
<proteinExistence type="predicted"/>
<feature type="region of interest" description="Disordered" evidence="1">
    <location>
        <begin position="167"/>
        <end position="201"/>
    </location>
</feature>
<keyword evidence="3" id="KW-1185">Reference proteome</keyword>
<organism evidence="2 3">
    <name type="scientific">Amphibalanus amphitrite</name>
    <name type="common">Striped barnacle</name>
    <name type="synonym">Balanus amphitrite</name>
    <dbReference type="NCBI Taxonomy" id="1232801"/>
    <lineage>
        <taxon>Eukaryota</taxon>
        <taxon>Metazoa</taxon>
        <taxon>Ecdysozoa</taxon>
        <taxon>Arthropoda</taxon>
        <taxon>Crustacea</taxon>
        <taxon>Multicrustacea</taxon>
        <taxon>Cirripedia</taxon>
        <taxon>Thoracica</taxon>
        <taxon>Thoracicalcarea</taxon>
        <taxon>Balanomorpha</taxon>
        <taxon>Balanoidea</taxon>
        <taxon>Balanidae</taxon>
        <taxon>Amphibalaninae</taxon>
        <taxon>Amphibalanus</taxon>
    </lineage>
</organism>
<evidence type="ECO:0000313" key="3">
    <source>
        <dbReference type="Proteomes" id="UP000440578"/>
    </source>
</evidence>
<dbReference type="OrthoDB" id="6506336at2759"/>
<dbReference type="EMBL" id="VIIS01002191">
    <property type="protein sequence ID" value="KAF0287436.1"/>
    <property type="molecule type" value="Genomic_DNA"/>
</dbReference>
<name>A0A6A4UXX2_AMPAM</name>
<reference evidence="2 3" key="1">
    <citation type="submission" date="2019-07" db="EMBL/GenBank/DDBJ databases">
        <title>Draft genome assembly of a fouling barnacle, Amphibalanus amphitrite (Darwin, 1854): The first reference genome for Thecostraca.</title>
        <authorList>
            <person name="Kim W."/>
        </authorList>
    </citation>
    <scope>NUCLEOTIDE SEQUENCE [LARGE SCALE GENOMIC DNA]</scope>
    <source>
        <strain evidence="2">SNU_AA5</strain>
        <tissue evidence="2">Soma without cirri and trophi</tissue>
    </source>
</reference>
<accession>A0A6A4UXX2</accession>
<dbReference type="Proteomes" id="UP000440578">
    <property type="component" value="Unassembled WGS sequence"/>
</dbReference>
<dbReference type="AlphaFoldDB" id="A0A6A4UXX2"/>
<sequence>MCVQTVEAEGLRMDECKLEIYNADWSSWTLLDDGDAIEGSRPRVRTVDCSPLLVVDSFTDATVRADTLPVDGRFSDSQLRPGLLAKLRCAERDTEALQLTRAEWSEITDVNIEYEIASNKDLIMSHARYEYLADKALVQWPAIHSGLSPKQALALVRSEIQWRVRNSKRTSTSAGQLGGFKRPASPTPMASAQPAKRQKSKLAPRYDNFEGYADEDRVESLLEYMGTNSEDIFDSESRESVHYVDADGAGEAALIVEQQRVVEKLQQSKADMLLLWAAAYPVFNQRVPKKTSKIALSFLTEHILGRKGAGPIPNRALNRIERLKKLVG</sequence>
<gene>
    <name evidence="2" type="ORF">FJT64_014130</name>
</gene>
<evidence type="ECO:0000256" key="1">
    <source>
        <dbReference type="SAM" id="MobiDB-lite"/>
    </source>
</evidence>
<protein>
    <submittedName>
        <fullName evidence="2">Uncharacterized protein</fullName>
    </submittedName>
</protein>
<evidence type="ECO:0000313" key="2">
    <source>
        <dbReference type="EMBL" id="KAF0287436.1"/>
    </source>
</evidence>